<evidence type="ECO:0000256" key="2">
    <source>
        <dbReference type="ARBA" id="ARBA00009236"/>
    </source>
</evidence>
<gene>
    <name evidence="7" type="ORF">LJD61_16595</name>
</gene>
<dbReference type="EMBL" id="JAJEKE010000018">
    <property type="protein sequence ID" value="MCQ1531147.1"/>
    <property type="molecule type" value="Genomic_DNA"/>
</dbReference>
<name>A0ABT1NIN5_9FIRM</name>
<comment type="cofactor">
    <cofactor evidence="1 5">
        <name>pyridoxal 5'-phosphate</name>
        <dbReference type="ChEBI" id="CHEBI:597326"/>
    </cofactor>
</comment>
<dbReference type="InterPro" id="IPR020578">
    <property type="entry name" value="Aminotrans_V_PyrdxlP_BS"/>
</dbReference>
<evidence type="ECO:0000256" key="5">
    <source>
        <dbReference type="RuleBase" id="RU004504"/>
    </source>
</evidence>
<dbReference type="SUPFAM" id="SSF53383">
    <property type="entry name" value="PLP-dependent transferases"/>
    <property type="match status" value="1"/>
</dbReference>
<evidence type="ECO:0000256" key="3">
    <source>
        <dbReference type="ARBA" id="ARBA00022898"/>
    </source>
</evidence>
<dbReference type="Gene3D" id="3.40.640.10">
    <property type="entry name" value="Type I PLP-dependent aspartate aminotransferase-like (Major domain)"/>
    <property type="match status" value="1"/>
</dbReference>
<dbReference type="InterPro" id="IPR015422">
    <property type="entry name" value="PyrdxlP-dep_Trfase_small"/>
</dbReference>
<keyword evidence="7" id="KW-0808">Transferase</keyword>
<dbReference type="Gene3D" id="3.90.1150.10">
    <property type="entry name" value="Aspartate Aminotransferase, domain 1"/>
    <property type="match status" value="1"/>
</dbReference>
<dbReference type="InterPro" id="IPR015421">
    <property type="entry name" value="PyrdxlP-dep_Trfase_major"/>
</dbReference>
<keyword evidence="7" id="KW-0032">Aminotransferase</keyword>
<keyword evidence="3" id="KW-0663">Pyridoxal phosphate</keyword>
<feature type="domain" description="Aminotransferase class V" evidence="6">
    <location>
        <begin position="14"/>
        <end position="314"/>
    </location>
</feature>
<dbReference type="PANTHER" id="PTHR21152:SF40">
    <property type="entry name" value="ALANINE--GLYOXYLATE AMINOTRANSFERASE"/>
    <property type="match status" value="1"/>
</dbReference>
<sequence length="354" mass="39067">MIGPTAIPGRVLRAMNHISISHRSKEYSAVHERVTTNLKKVFNTKNEVLVLTSSGTGAMEAVILNCFSAGDEIVVPVIGKFSEQYAQMAEIYGLKVKRVMFEYGRTADVEIVMKEVTSSTKGVFVVHNESSTGIYNDIEAFGKALKDTNALLVVDSVSGLGGLEIRMDEWNIDAALTSSQKALMSPAGLAFVALSEKAWSKVECSSFPKYYFDFKIARKFNEVHQTLTTPAVYTLFAVDEALKMIFEEGLENIYIRNKNNTKRLLEGIKETGLNLLAKDEKFASPTLTAVHVPGKSKYFISELAKRDVIVGGGMPPLTEDVFRVGTMGYVSKNDVTVFLHELKDVVKNLNLSLN</sequence>
<dbReference type="Pfam" id="PF00266">
    <property type="entry name" value="Aminotran_5"/>
    <property type="match status" value="1"/>
</dbReference>
<accession>A0ABT1NIN5</accession>
<proteinExistence type="inferred from homology"/>
<protein>
    <submittedName>
        <fullName evidence="7">Alanine--glyoxylate aminotransferase family protein</fullName>
    </submittedName>
</protein>
<dbReference type="InterPro" id="IPR015424">
    <property type="entry name" value="PyrdxlP-dep_Trfase"/>
</dbReference>
<dbReference type="PROSITE" id="PS00595">
    <property type="entry name" value="AA_TRANSFER_CLASS_5"/>
    <property type="match status" value="1"/>
</dbReference>
<dbReference type="RefSeq" id="WP_255228666.1">
    <property type="nucleotide sequence ID" value="NZ_JAJEKE010000018.1"/>
</dbReference>
<keyword evidence="8" id="KW-1185">Reference proteome</keyword>
<evidence type="ECO:0000256" key="4">
    <source>
        <dbReference type="RuleBase" id="RU004075"/>
    </source>
</evidence>
<evidence type="ECO:0000313" key="7">
    <source>
        <dbReference type="EMBL" id="MCQ1531147.1"/>
    </source>
</evidence>
<evidence type="ECO:0000313" key="8">
    <source>
        <dbReference type="Proteomes" id="UP001651880"/>
    </source>
</evidence>
<comment type="similarity">
    <text evidence="2 4">Belongs to the class-V pyridoxal-phosphate-dependent aminotransferase family.</text>
</comment>
<dbReference type="Proteomes" id="UP001651880">
    <property type="component" value="Unassembled WGS sequence"/>
</dbReference>
<comment type="caution">
    <text evidence="7">The sequence shown here is derived from an EMBL/GenBank/DDBJ whole genome shotgun (WGS) entry which is preliminary data.</text>
</comment>
<dbReference type="InterPro" id="IPR024169">
    <property type="entry name" value="SP_NH2Trfase/AEP_transaminase"/>
</dbReference>
<reference evidence="7 8" key="1">
    <citation type="submission" date="2021-10" db="EMBL/GenBank/DDBJ databases">
        <title>Lutispora strain m25 sp. nov., a thermophilic, non-spore-forming bacterium isolated from a lab-scale methanogenic bioreactor digesting anaerobic sludge.</title>
        <authorList>
            <person name="El Houari A."/>
            <person name="Mcdonald J."/>
        </authorList>
    </citation>
    <scope>NUCLEOTIDE SEQUENCE [LARGE SCALE GENOMIC DNA]</scope>
    <source>
        <strain evidence="8">m25</strain>
    </source>
</reference>
<dbReference type="PANTHER" id="PTHR21152">
    <property type="entry name" value="AMINOTRANSFERASE CLASS V"/>
    <property type="match status" value="1"/>
</dbReference>
<dbReference type="InterPro" id="IPR000192">
    <property type="entry name" value="Aminotrans_V_dom"/>
</dbReference>
<evidence type="ECO:0000259" key="6">
    <source>
        <dbReference type="Pfam" id="PF00266"/>
    </source>
</evidence>
<dbReference type="PIRSF" id="PIRSF000524">
    <property type="entry name" value="SPT"/>
    <property type="match status" value="1"/>
</dbReference>
<dbReference type="GO" id="GO:0008483">
    <property type="term" value="F:transaminase activity"/>
    <property type="evidence" value="ECO:0007669"/>
    <property type="project" value="UniProtKB-KW"/>
</dbReference>
<evidence type="ECO:0000256" key="1">
    <source>
        <dbReference type="ARBA" id="ARBA00001933"/>
    </source>
</evidence>
<organism evidence="7 8">
    <name type="scientific">Lutispora saccharofermentans</name>
    <dbReference type="NCBI Taxonomy" id="3024236"/>
    <lineage>
        <taxon>Bacteria</taxon>
        <taxon>Bacillati</taxon>
        <taxon>Bacillota</taxon>
        <taxon>Clostridia</taxon>
        <taxon>Lutisporales</taxon>
        <taxon>Lutisporaceae</taxon>
        <taxon>Lutispora</taxon>
    </lineage>
</organism>